<dbReference type="SUPFAM" id="SSF52540">
    <property type="entry name" value="P-loop containing nucleoside triphosphate hydrolases"/>
    <property type="match status" value="1"/>
</dbReference>
<name>A0A2H0TG47_9BACT</name>
<accession>A0A2H0TG47</accession>
<dbReference type="PANTHER" id="PTHR30267:SF2">
    <property type="entry name" value="PROTEIN PRKA"/>
    <property type="match status" value="1"/>
</dbReference>
<dbReference type="InterPro" id="IPR013153">
    <property type="entry name" value="Prk_AAA"/>
</dbReference>
<dbReference type="GO" id="GO:0004672">
    <property type="term" value="F:protein kinase activity"/>
    <property type="evidence" value="ECO:0007669"/>
    <property type="project" value="TreeGrafter"/>
</dbReference>
<evidence type="ECO:0000313" key="3">
    <source>
        <dbReference type="Proteomes" id="UP000229383"/>
    </source>
</evidence>
<dbReference type="Pfam" id="PF08298">
    <property type="entry name" value="AAA_PrkA"/>
    <property type="match status" value="1"/>
</dbReference>
<proteinExistence type="predicted"/>
<evidence type="ECO:0000313" key="2">
    <source>
        <dbReference type="EMBL" id="PIR70529.1"/>
    </source>
</evidence>
<dbReference type="InterPro" id="IPR010650">
    <property type="entry name" value="PrkA_C"/>
</dbReference>
<dbReference type="SMART" id="SM00763">
    <property type="entry name" value="AAA_PrkA"/>
    <property type="match status" value="1"/>
</dbReference>
<dbReference type="AlphaFoldDB" id="A0A2H0TG47"/>
<dbReference type="InterPro" id="IPR027417">
    <property type="entry name" value="P-loop_NTPase"/>
</dbReference>
<comment type="caution">
    <text evidence="2">The sequence shown here is derived from an EMBL/GenBank/DDBJ whole genome shotgun (WGS) entry which is preliminary data.</text>
</comment>
<dbReference type="PANTHER" id="PTHR30267">
    <property type="entry name" value="PROTEIN KINASE PRKA"/>
    <property type="match status" value="1"/>
</dbReference>
<gene>
    <name evidence="2" type="ORF">COU46_00950</name>
</gene>
<feature type="domain" description="PrkA AAA" evidence="1">
    <location>
        <begin position="24"/>
        <end position="432"/>
    </location>
</feature>
<sequence length="734" mass="85446">MTGMDDALEYLRSEISKKERRVVLDFEDYLKLVSEDPERVLRNIFQLFYDMVKHYVGEGEDDSPCDPESIGFIKYDCSRLLSISDNPFFADRLFANRFIRQIESLRRGFQQNRIYAYEGPSGCGKSTFLNNLLKTFVEYTNTRNGRIYEVLWEIDTSFFSKSAGEDQKLVIPCPSHDYPILMIPKENRRDFLRRLFPDKTEINSKIFKNKEYEWVLTGEVCTVCKSIFEACLDKLGSADKVFKMLKARAYNFDRRLGEGISIYNPGDRAAWVASDGKPLGEIFTNEPLQEKLNKLFGVSRVKYVYSSLARTNNGIHVLMDVKGHNEERLLELHNVISEGVHKVDDVEEQVNSLFFALMNPEDKEVITDNQMESFQGRIQYNKIPYVLESDTEVDIYRSIFGAQVVGRFLPRVLENFARVIISSRMNKVCKPLKEWIPDIEKYKKYCDEDGLILRMSIYAGIIPNWLSEEDRKKFTAPIRRALIAEGEVEGREGFSGRDSVSLFSEFFSRYSTRTNLINMENIEDFFKHRIGRDQRDEYIPKKFLGSLVGSYEYAVLNEMKESLYSYNKDQISRDVLNYLYAVNYELGAKIKCPFTGEEIEVSILFFKLMASRICGRDMSNEETLRFAYEVQKKYAVAIAKERDHLTGSDLYKELQGAYVKNLKEKVLHPFIKNPNFREAIKSFNTPEFKTFDTRLKEYVVVMLNNLVKKFGYTQQGAKEICLYVIEKGLVEKFS</sequence>
<keyword evidence="2" id="KW-0808">Transferase</keyword>
<keyword evidence="2" id="KW-0418">Kinase</keyword>
<dbReference type="Proteomes" id="UP000229383">
    <property type="component" value="Unassembled WGS sequence"/>
</dbReference>
<dbReference type="EMBL" id="PFCN01000013">
    <property type="protein sequence ID" value="PIR70529.1"/>
    <property type="molecule type" value="Genomic_DNA"/>
</dbReference>
<dbReference type="Pfam" id="PF06798">
    <property type="entry name" value="PrkA"/>
    <property type="match status" value="1"/>
</dbReference>
<evidence type="ECO:0000259" key="1">
    <source>
        <dbReference type="SMART" id="SM00763"/>
    </source>
</evidence>
<organism evidence="2 3">
    <name type="scientific">Candidatus Niyogibacteria bacterium CG10_big_fil_rev_8_21_14_0_10_42_19</name>
    <dbReference type="NCBI Taxonomy" id="1974725"/>
    <lineage>
        <taxon>Bacteria</taxon>
        <taxon>Candidatus Niyogiibacteriota</taxon>
    </lineage>
</organism>
<protein>
    <submittedName>
        <fullName evidence="2">Serine protein kinase</fullName>
    </submittedName>
</protein>
<reference evidence="3" key="1">
    <citation type="submission" date="2017-09" db="EMBL/GenBank/DDBJ databases">
        <title>Depth-based differentiation of microbial function through sediment-hosted aquifers and enrichment of novel symbionts in the deep terrestrial subsurface.</title>
        <authorList>
            <person name="Probst A.J."/>
            <person name="Ladd B."/>
            <person name="Jarett J.K."/>
            <person name="Geller-Mcgrath D.E."/>
            <person name="Sieber C.M.K."/>
            <person name="Emerson J.B."/>
            <person name="Anantharaman K."/>
            <person name="Thomas B.C."/>
            <person name="Malmstrom R."/>
            <person name="Stieglmeier M."/>
            <person name="Klingl A."/>
            <person name="Woyke T."/>
            <person name="Ryan C.M."/>
            <person name="Banfield J.F."/>
        </authorList>
    </citation>
    <scope>NUCLEOTIDE SEQUENCE [LARGE SCALE GENOMIC DNA]</scope>
</reference>